<proteinExistence type="predicted"/>
<evidence type="ECO:0000256" key="1">
    <source>
        <dbReference type="SAM" id="MobiDB-lite"/>
    </source>
</evidence>
<organism evidence="3 4">
    <name type="scientific">Paracoccus methylarcula</name>
    <dbReference type="NCBI Taxonomy" id="72022"/>
    <lineage>
        <taxon>Bacteria</taxon>
        <taxon>Pseudomonadati</taxon>
        <taxon>Pseudomonadota</taxon>
        <taxon>Alphaproteobacteria</taxon>
        <taxon>Rhodobacterales</taxon>
        <taxon>Paracoccaceae</taxon>
        <taxon>Paracoccus</taxon>
    </lineage>
</organism>
<dbReference type="EMBL" id="PXNQ02000002">
    <property type="protein sequence ID" value="RNF35854.1"/>
    <property type="molecule type" value="Genomic_DNA"/>
</dbReference>
<dbReference type="Gene3D" id="1.20.5.1230">
    <property type="entry name" value="Apolipoprotein A-I"/>
    <property type="match status" value="1"/>
</dbReference>
<dbReference type="Pfam" id="PF19029">
    <property type="entry name" value="DUF883_C"/>
    <property type="match status" value="1"/>
</dbReference>
<gene>
    <name evidence="3" type="ORF">A7A09_005390</name>
</gene>
<reference evidence="3" key="1">
    <citation type="submission" date="2018-05" db="EMBL/GenBank/DDBJ databases">
        <title>Reclassification of Methylarcula marina and Methylarcula terricola as Paracoccus methylarcula sp.nov., comb.nov. and Paracoccus terricola comb.nov.</title>
        <authorList>
            <person name="Shmareva M.N."/>
            <person name="Doronina N.V."/>
            <person name="Vasilenko O.V."/>
            <person name="Tarlachkov S.V."/>
            <person name="Trotsenko Y.A."/>
        </authorList>
    </citation>
    <scope>NUCLEOTIDE SEQUENCE [LARGE SCALE GENOMIC DNA]</scope>
    <source>
        <strain evidence="3">VKM B-2159</strain>
    </source>
</reference>
<protein>
    <submittedName>
        <fullName evidence="3">DUF883 domain-containing protein</fullName>
    </submittedName>
</protein>
<dbReference type="RefSeq" id="WP_106690465.1">
    <property type="nucleotide sequence ID" value="NZ_PXNQ02000002.1"/>
</dbReference>
<sequence>MANRTTTAEDVKHDTRAAAREAREDLKEGARKLKEDARETLEDMADNQAAERLRERGAEFAETVRETGREYADRARAGAGRLYEEGHRKAEEGYDELSELVRRHPAKSLGIAAGLGFLVGLILARR</sequence>
<feature type="domain" description="DUF883" evidence="2">
    <location>
        <begin position="99"/>
        <end position="126"/>
    </location>
</feature>
<feature type="compositionally biased region" description="Basic and acidic residues" evidence="1">
    <location>
        <begin position="7"/>
        <end position="29"/>
    </location>
</feature>
<evidence type="ECO:0000313" key="4">
    <source>
        <dbReference type="Proteomes" id="UP000238137"/>
    </source>
</evidence>
<dbReference type="Proteomes" id="UP000238137">
    <property type="component" value="Unassembled WGS sequence"/>
</dbReference>
<dbReference type="AlphaFoldDB" id="A0A3R7LLH1"/>
<dbReference type="SUPFAM" id="SSF58113">
    <property type="entry name" value="Apolipoprotein A-I"/>
    <property type="match status" value="1"/>
</dbReference>
<name>A0A3R7LLH1_9RHOB</name>
<evidence type="ECO:0000259" key="2">
    <source>
        <dbReference type="Pfam" id="PF19029"/>
    </source>
</evidence>
<comment type="caution">
    <text evidence="3">The sequence shown here is derived from an EMBL/GenBank/DDBJ whole genome shotgun (WGS) entry which is preliminary data.</text>
</comment>
<evidence type="ECO:0000313" key="3">
    <source>
        <dbReference type="EMBL" id="RNF35854.1"/>
    </source>
</evidence>
<dbReference type="OrthoDB" id="8373403at2"/>
<feature type="region of interest" description="Disordered" evidence="1">
    <location>
        <begin position="1"/>
        <end position="29"/>
    </location>
</feature>
<keyword evidence="4" id="KW-1185">Reference proteome</keyword>
<dbReference type="InterPro" id="IPR043605">
    <property type="entry name" value="DUF883_C"/>
</dbReference>
<accession>A0A3R7LLH1</accession>